<gene>
    <name evidence="1" type="ORF">HNP98_003740</name>
</gene>
<dbReference type="EMBL" id="JABSNP010000022">
    <property type="protein sequence ID" value="NRT20896.1"/>
    <property type="molecule type" value="Genomic_DNA"/>
</dbReference>
<keyword evidence="2" id="KW-1185">Reference proteome</keyword>
<dbReference type="InterPro" id="IPR058263">
    <property type="entry name" value="DUF7957"/>
</dbReference>
<dbReference type="Proteomes" id="UP000779507">
    <property type="component" value="Unassembled WGS sequence"/>
</dbReference>
<evidence type="ECO:0000313" key="1">
    <source>
        <dbReference type="EMBL" id="NRT20896.1"/>
    </source>
</evidence>
<sequence length="114" mass="13134">MTAKLLLGLRQLITAGERTISCRVEFNALRTFQFGDTLLVIYDWMQFPQKNSIRNLYAYDAHGERLWIAEERRPGDFFTGFAGDGQSLKVTTWDCFCCILDPKTGKIINCKFVK</sequence>
<dbReference type="SUPFAM" id="SSF50998">
    <property type="entry name" value="Quinoprotein alcohol dehydrogenase-like"/>
    <property type="match status" value="1"/>
</dbReference>
<accession>A0ABX2FUP0</accession>
<organism evidence="1 2">
    <name type="scientific">Hymenobacter caeli</name>
    <dbReference type="NCBI Taxonomy" id="2735894"/>
    <lineage>
        <taxon>Bacteria</taxon>
        <taxon>Pseudomonadati</taxon>
        <taxon>Bacteroidota</taxon>
        <taxon>Cytophagia</taxon>
        <taxon>Cytophagales</taxon>
        <taxon>Hymenobacteraceae</taxon>
        <taxon>Hymenobacter</taxon>
    </lineage>
</organism>
<name>A0ABX2FUP0_9BACT</name>
<dbReference type="InterPro" id="IPR011047">
    <property type="entry name" value="Quinoprotein_ADH-like_sf"/>
</dbReference>
<proteinExistence type="predicted"/>
<protein>
    <submittedName>
        <fullName evidence="1">Uncharacterized protein</fullName>
    </submittedName>
</protein>
<dbReference type="RefSeq" id="WP_173811660.1">
    <property type="nucleotide sequence ID" value="NZ_JABSNP010000022.1"/>
</dbReference>
<evidence type="ECO:0000313" key="2">
    <source>
        <dbReference type="Proteomes" id="UP000779507"/>
    </source>
</evidence>
<reference evidence="1 2" key="1">
    <citation type="submission" date="2020-05" db="EMBL/GenBank/DDBJ databases">
        <title>Genomic Encyclopedia of Type Strains, Phase IV (KMG-V): Genome sequencing to study the core and pangenomes of soil and plant-associated prokaryotes.</title>
        <authorList>
            <person name="Whitman W."/>
        </authorList>
    </citation>
    <scope>NUCLEOTIDE SEQUENCE [LARGE SCALE GENOMIC DNA]</scope>
    <source>
        <strain evidence="1 2">9A</strain>
    </source>
</reference>
<comment type="caution">
    <text evidence="1">The sequence shown here is derived from an EMBL/GenBank/DDBJ whole genome shotgun (WGS) entry which is preliminary data.</text>
</comment>
<dbReference type="Pfam" id="PF25857">
    <property type="entry name" value="DUF7957"/>
    <property type="match status" value="1"/>
</dbReference>